<dbReference type="PRINTS" id="PR00318">
    <property type="entry name" value="GPROTEINA"/>
</dbReference>
<dbReference type="VEuPathDB" id="FungiDB:TREMEDRAFT_33900"/>
<dbReference type="AlphaFoldDB" id="A0A4Q1BQN3"/>
<keyword evidence="3 6" id="KW-0547">Nucleotide-binding</keyword>
<dbReference type="GO" id="GO:0000750">
    <property type="term" value="P:pheromone-dependent signal transduction involved in conjugation with cellular fusion"/>
    <property type="evidence" value="ECO:0007669"/>
    <property type="project" value="TreeGrafter"/>
</dbReference>
<dbReference type="GO" id="GO:0005737">
    <property type="term" value="C:cytoplasm"/>
    <property type="evidence" value="ECO:0007669"/>
    <property type="project" value="TreeGrafter"/>
</dbReference>
<dbReference type="OMA" id="INYGHPD"/>
<dbReference type="SUPFAM" id="SSF47895">
    <property type="entry name" value="Transducin (alpha subunit), insertion domain"/>
    <property type="match status" value="1"/>
</dbReference>
<dbReference type="GO" id="GO:0003924">
    <property type="term" value="F:GTPase activity"/>
    <property type="evidence" value="ECO:0007669"/>
    <property type="project" value="InterPro"/>
</dbReference>
<evidence type="ECO:0000256" key="6">
    <source>
        <dbReference type="PIRSR" id="PIRSR601019-1"/>
    </source>
</evidence>
<dbReference type="GO" id="GO:0001664">
    <property type="term" value="F:G protein-coupled receptor binding"/>
    <property type="evidence" value="ECO:0007669"/>
    <property type="project" value="InterPro"/>
</dbReference>
<comment type="caution">
    <text evidence="8">The sequence shown here is derived from an EMBL/GenBank/DDBJ whole genome shotgun (WGS) entry which is preliminary data.</text>
</comment>
<dbReference type="PANTHER" id="PTHR10218:SF242">
    <property type="entry name" value="GUANINE NUCLEOTIDE-BINDING PROTEIN ALPHA-1 SUBUNIT"/>
    <property type="match status" value="1"/>
</dbReference>
<dbReference type="STRING" id="5217.A0A4Q1BQN3"/>
<dbReference type="InterPro" id="IPR001019">
    <property type="entry name" value="Gprotein_alpha_su"/>
</dbReference>
<dbReference type="GO" id="GO:0005834">
    <property type="term" value="C:heterotrimeric G-protein complex"/>
    <property type="evidence" value="ECO:0007669"/>
    <property type="project" value="InterPro"/>
</dbReference>
<dbReference type="SMART" id="SM00275">
    <property type="entry name" value="G_alpha"/>
    <property type="match status" value="1"/>
</dbReference>
<evidence type="ECO:0000313" key="8">
    <source>
        <dbReference type="EMBL" id="RXK40249.1"/>
    </source>
</evidence>
<dbReference type="OrthoDB" id="5817230at2759"/>
<feature type="binding site" evidence="7">
    <location>
        <position position="181"/>
    </location>
    <ligand>
        <name>Mg(2+)</name>
        <dbReference type="ChEBI" id="CHEBI:18420"/>
    </ligand>
</feature>
<reference evidence="8 9" key="1">
    <citation type="submission" date="2016-06" db="EMBL/GenBank/DDBJ databases">
        <title>Evolution of pathogenesis and genome organization in the Tremellales.</title>
        <authorList>
            <person name="Cuomo C."/>
            <person name="Litvintseva A."/>
            <person name="Heitman J."/>
            <person name="Chen Y."/>
            <person name="Sun S."/>
            <person name="Springer D."/>
            <person name="Dromer F."/>
            <person name="Young S."/>
            <person name="Zeng Q."/>
            <person name="Chapman S."/>
            <person name="Gujja S."/>
            <person name="Saif S."/>
            <person name="Birren B."/>
        </authorList>
    </citation>
    <scope>NUCLEOTIDE SEQUENCE [LARGE SCALE GENOMIC DNA]</scope>
    <source>
        <strain evidence="8 9">ATCC 28783</strain>
    </source>
</reference>
<feature type="binding site" evidence="6">
    <location>
        <begin position="269"/>
        <end position="272"/>
    </location>
    <ligand>
        <name>GTP</name>
        <dbReference type="ChEBI" id="CHEBI:37565"/>
    </ligand>
</feature>
<dbReference type="PANTHER" id="PTHR10218">
    <property type="entry name" value="GTP-BINDING PROTEIN ALPHA SUBUNIT"/>
    <property type="match status" value="1"/>
</dbReference>
<evidence type="ECO:0000256" key="7">
    <source>
        <dbReference type="PIRSR" id="PIRSR601019-2"/>
    </source>
</evidence>
<dbReference type="GO" id="GO:0046872">
    <property type="term" value="F:metal ion binding"/>
    <property type="evidence" value="ECO:0007669"/>
    <property type="project" value="UniProtKB-KW"/>
</dbReference>
<keyword evidence="5" id="KW-0807">Transducer</keyword>
<evidence type="ECO:0000256" key="2">
    <source>
        <dbReference type="ARBA" id="ARBA00022723"/>
    </source>
</evidence>
<comment type="similarity">
    <text evidence="1">Belongs to the G-alpha family. G(q) subfamily.</text>
</comment>
<dbReference type="GO" id="GO:0007186">
    <property type="term" value="P:G protein-coupled receptor signaling pathway"/>
    <property type="evidence" value="ECO:0007669"/>
    <property type="project" value="InterPro"/>
</dbReference>
<dbReference type="InterPro" id="IPR027417">
    <property type="entry name" value="P-loop_NTPase"/>
</dbReference>
<gene>
    <name evidence="8" type="ORF">M231_02523</name>
</gene>
<dbReference type="InParanoid" id="A0A4Q1BQN3"/>
<dbReference type="FunCoup" id="A0A4Q1BQN3">
    <property type="interactions" value="92"/>
</dbReference>
<keyword evidence="9" id="KW-1185">Reference proteome</keyword>
<keyword evidence="4 6" id="KW-0342">GTP-binding</keyword>
<dbReference type="InterPro" id="IPR011025">
    <property type="entry name" value="GproteinA_insert"/>
</dbReference>
<dbReference type="Pfam" id="PF00503">
    <property type="entry name" value="G-alpha"/>
    <property type="match status" value="1"/>
</dbReference>
<proteinExistence type="inferred from homology"/>
<dbReference type="Gene3D" id="1.10.400.10">
    <property type="entry name" value="GI Alpha 1, domain 2-like"/>
    <property type="match status" value="1"/>
</dbReference>
<dbReference type="SUPFAM" id="SSF52540">
    <property type="entry name" value="P-loop containing nucleoside triphosphate hydrolases"/>
    <property type="match status" value="1"/>
</dbReference>
<keyword evidence="7" id="KW-0460">Magnesium</keyword>
<dbReference type="GO" id="GO:0031683">
    <property type="term" value="F:G-protein beta/gamma-subunit complex binding"/>
    <property type="evidence" value="ECO:0007669"/>
    <property type="project" value="InterPro"/>
</dbReference>
<protein>
    <submittedName>
        <fullName evidence="8">Guanine nucleotide-binding protein G(O) subunit alpha</fullName>
    </submittedName>
</protein>
<feature type="binding site" evidence="6">
    <location>
        <begin position="200"/>
        <end position="204"/>
    </location>
    <ligand>
        <name>GTP</name>
        <dbReference type="ChEBI" id="CHEBI:37565"/>
    </ligand>
</feature>
<sequence length="356" mass="40440">MGACVSSEADDPAEKRSKEIDKALKEDEKKLAKEVKLLLLGAGASGKSTVLKQMRLLHNQPFSLDEIEDYRKIVFSNLVNGMRSVIDLMDELGMAVNSQNRRHIQLIDNEPPINTGESFPKVYHEALRSLWEDEGVQTCYKEAYHYALQENMPYFFSQLDKLFEPSYTPTSDDILRLRSKTTGISETRFLLADITFRIFDVGGQRSERRKWASCFENVTSVIFLVSLADYNQGILEDTQSNGMVEALVLFDSICNSQWFVKSSMILFLNKADVLAEKIKDPQQQIVDNFADFPGKPGSFTDAVDFFKSKFRTLNRNSQKEVYIHVTTAVDRDNIKVVMAAVTDTIVRSQLRSLAII</sequence>
<dbReference type="EMBL" id="SDIL01000021">
    <property type="protein sequence ID" value="RXK40249.1"/>
    <property type="molecule type" value="Genomic_DNA"/>
</dbReference>
<dbReference type="GO" id="GO:0005525">
    <property type="term" value="F:GTP binding"/>
    <property type="evidence" value="ECO:0007669"/>
    <property type="project" value="UniProtKB-KW"/>
</dbReference>
<evidence type="ECO:0000256" key="4">
    <source>
        <dbReference type="ARBA" id="ARBA00023134"/>
    </source>
</evidence>
<evidence type="ECO:0000256" key="5">
    <source>
        <dbReference type="ARBA" id="ARBA00023224"/>
    </source>
</evidence>
<dbReference type="InterPro" id="IPR002975">
    <property type="entry name" value="Fungi_Gprotein_alpha"/>
</dbReference>
<dbReference type="Gene3D" id="3.40.50.300">
    <property type="entry name" value="P-loop containing nucleotide triphosphate hydrolases"/>
    <property type="match status" value="1"/>
</dbReference>
<dbReference type="Proteomes" id="UP000289152">
    <property type="component" value="Unassembled WGS sequence"/>
</dbReference>
<evidence type="ECO:0000256" key="1">
    <source>
        <dbReference type="ARBA" id="ARBA00007976"/>
    </source>
</evidence>
<dbReference type="PROSITE" id="PS51882">
    <property type="entry name" value="G_ALPHA"/>
    <property type="match status" value="1"/>
</dbReference>
<feature type="binding site" evidence="6">
    <location>
        <position position="328"/>
    </location>
    <ligand>
        <name>GTP</name>
        <dbReference type="ChEBI" id="CHEBI:37565"/>
    </ligand>
</feature>
<dbReference type="FunFam" id="3.40.50.300:FF:000051">
    <property type="entry name" value="Guanine nucleotide-binding protein subunit alpha"/>
    <property type="match status" value="1"/>
</dbReference>
<dbReference type="PRINTS" id="PR01241">
    <property type="entry name" value="GPROTEINAFNG"/>
</dbReference>
<keyword evidence="2 7" id="KW-0479">Metal-binding</keyword>
<evidence type="ECO:0000313" key="9">
    <source>
        <dbReference type="Proteomes" id="UP000289152"/>
    </source>
</evidence>
<feature type="binding site" evidence="6">
    <location>
        <begin position="175"/>
        <end position="181"/>
    </location>
    <ligand>
        <name>GTP</name>
        <dbReference type="ChEBI" id="CHEBI:37565"/>
    </ligand>
</feature>
<dbReference type="CDD" id="cd00066">
    <property type="entry name" value="G-alpha"/>
    <property type="match status" value="1"/>
</dbReference>
<name>A0A4Q1BQN3_TREME</name>
<accession>A0A4Q1BQN3</accession>
<organism evidence="8 9">
    <name type="scientific">Tremella mesenterica</name>
    <name type="common">Jelly fungus</name>
    <dbReference type="NCBI Taxonomy" id="5217"/>
    <lineage>
        <taxon>Eukaryota</taxon>
        <taxon>Fungi</taxon>
        <taxon>Dikarya</taxon>
        <taxon>Basidiomycota</taxon>
        <taxon>Agaricomycotina</taxon>
        <taxon>Tremellomycetes</taxon>
        <taxon>Tremellales</taxon>
        <taxon>Tremellaceae</taxon>
        <taxon>Tremella</taxon>
    </lineage>
</organism>
<feature type="binding site" evidence="7">
    <location>
        <position position="48"/>
    </location>
    <ligand>
        <name>Mg(2+)</name>
        <dbReference type="ChEBI" id="CHEBI:18420"/>
    </ligand>
</feature>
<evidence type="ECO:0000256" key="3">
    <source>
        <dbReference type="ARBA" id="ARBA00022741"/>
    </source>
</evidence>